<sequence length="94" mass="9463">MKTPMTGPVAKNLIHGQQAVTTAAAALPSNLLVNGVRVRNGGTTEVVYVGKSGVTTATGYPLAPGESVHLPVDNTNLVFVIAGATGSTISYVGN</sequence>
<proteinExistence type="predicted"/>
<dbReference type="RefSeq" id="YP_010102953.1">
    <property type="nucleotide sequence ID" value="NC_055804.1"/>
</dbReference>
<organism evidence="1 2">
    <name type="scientific">Gordonia phage Bakery</name>
    <dbReference type="NCBI Taxonomy" id="2591205"/>
    <lineage>
        <taxon>Viruses</taxon>
        <taxon>Duplodnaviria</taxon>
        <taxon>Heunggongvirae</taxon>
        <taxon>Uroviricota</taxon>
        <taxon>Caudoviricetes</taxon>
        <taxon>Stackebrandtviridae</taxon>
        <taxon>Frickvirinae</taxon>
        <taxon>Wizardvirus</taxon>
        <taxon>Wizardvirus bakery</taxon>
    </lineage>
</organism>
<keyword evidence="2" id="KW-1185">Reference proteome</keyword>
<evidence type="ECO:0000313" key="2">
    <source>
        <dbReference type="Proteomes" id="UP000318284"/>
    </source>
</evidence>
<name>A0A514DGU0_9CAUD</name>
<reference evidence="1 2" key="1">
    <citation type="submission" date="2019-05" db="EMBL/GenBank/DDBJ databases">
        <authorList>
            <person name="Hammer B.W."/>
            <person name="Collado J."/>
            <person name="Fitzgerald H.N."/>
            <person name="Graziano A."/>
            <person name="Haggerty C.V."/>
            <person name="Kim S."/>
            <person name="Ogunsemowo I.H."/>
            <person name="Reddy N."/>
            <person name="Butela K.A."/>
            <person name="Garlena R.A."/>
            <person name="Russell D.A."/>
            <person name="Pope W.H."/>
            <person name="Jacobs-Sera D."/>
            <person name="Hatfull G.F."/>
        </authorList>
    </citation>
    <scope>NUCLEOTIDE SEQUENCE [LARGE SCALE GENOMIC DNA]</scope>
</reference>
<accession>A0A514DGU0</accession>
<dbReference type="KEGG" id="vg:65120807"/>
<dbReference type="GeneID" id="65120807"/>
<evidence type="ECO:0000313" key="1">
    <source>
        <dbReference type="EMBL" id="QDH92824.1"/>
    </source>
</evidence>
<gene>
    <name evidence="1" type="primary">39</name>
    <name evidence="1" type="ORF">SEA_BAKERY_39</name>
</gene>
<dbReference type="EMBL" id="MK937603">
    <property type="protein sequence ID" value="QDH92824.1"/>
    <property type="molecule type" value="Genomic_DNA"/>
</dbReference>
<dbReference type="Proteomes" id="UP000318284">
    <property type="component" value="Segment"/>
</dbReference>
<protein>
    <submittedName>
        <fullName evidence="1">Uncharacterized protein</fullName>
    </submittedName>
</protein>